<reference evidence="2 3" key="1">
    <citation type="journal article" date="2019" name="Int. J. Syst. Evol. Microbiol.">
        <title>The Global Catalogue of Microorganisms (GCM) 10K type strain sequencing project: providing services to taxonomists for standard genome sequencing and annotation.</title>
        <authorList>
            <consortium name="The Broad Institute Genomics Platform"/>
            <consortium name="The Broad Institute Genome Sequencing Center for Infectious Disease"/>
            <person name="Wu L."/>
            <person name="Ma J."/>
        </authorList>
    </citation>
    <scope>NUCLEOTIDE SEQUENCE [LARGE SCALE GENOMIC DNA]</scope>
    <source>
        <strain evidence="2 3">JCM 14549</strain>
    </source>
</reference>
<comment type="caution">
    <text evidence="2">The sequence shown here is derived from an EMBL/GenBank/DDBJ whole genome shotgun (WGS) entry which is preliminary data.</text>
</comment>
<sequence length="101" mass="10881">MLFNSRRTAYGLGGPDAEKGMRRAGPLGETPGEKVHLSTLRSSRAAPASSPGRPPGQYAGLTRRPVPGPNVEVKRRAQHSSPEVTRPPLANTSTGVDRWRR</sequence>
<dbReference type="Proteomes" id="UP001403094">
    <property type="component" value="Unassembled WGS sequence"/>
</dbReference>
<evidence type="ECO:0000313" key="3">
    <source>
        <dbReference type="Proteomes" id="UP001403094"/>
    </source>
</evidence>
<protein>
    <submittedName>
        <fullName evidence="2">Uncharacterized protein</fullName>
    </submittedName>
</protein>
<name>A0ABN2V1G8_9ACTN</name>
<accession>A0ABN2V1G8</accession>
<keyword evidence="3" id="KW-1185">Reference proteome</keyword>
<proteinExistence type="predicted"/>
<dbReference type="EMBL" id="BAAANQ010000002">
    <property type="protein sequence ID" value="GAA2047227.1"/>
    <property type="molecule type" value="Genomic_DNA"/>
</dbReference>
<feature type="region of interest" description="Disordered" evidence="1">
    <location>
        <begin position="1"/>
        <end position="101"/>
    </location>
</feature>
<gene>
    <name evidence="2" type="ORF">GCM10009757_15930</name>
</gene>
<evidence type="ECO:0000313" key="2">
    <source>
        <dbReference type="EMBL" id="GAA2047227.1"/>
    </source>
</evidence>
<organism evidence="2 3">
    <name type="scientific">Streptomyces cheonanensis</name>
    <dbReference type="NCBI Taxonomy" id="312720"/>
    <lineage>
        <taxon>Bacteria</taxon>
        <taxon>Bacillati</taxon>
        <taxon>Actinomycetota</taxon>
        <taxon>Actinomycetes</taxon>
        <taxon>Kitasatosporales</taxon>
        <taxon>Streptomycetaceae</taxon>
        <taxon>Streptomyces</taxon>
    </lineage>
</organism>
<evidence type="ECO:0000256" key="1">
    <source>
        <dbReference type="SAM" id="MobiDB-lite"/>
    </source>
</evidence>
<feature type="compositionally biased region" description="Low complexity" evidence="1">
    <location>
        <begin position="41"/>
        <end position="51"/>
    </location>
</feature>